<reference evidence="1 2" key="1">
    <citation type="submission" date="2021-06" db="EMBL/GenBank/DDBJ databases">
        <authorList>
            <person name="Sun Q."/>
            <person name="Li D."/>
        </authorList>
    </citation>
    <scope>NUCLEOTIDE SEQUENCE [LARGE SCALE GENOMIC DNA]</scope>
    <source>
        <strain evidence="1 2">MSJ-6</strain>
    </source>
</reference>
<dbReference type="Proteomes" id="UP000743001">
    <property type="component" value="Unassembled WGS sequence"/>
</dbReference>
<gene>
    <name evidence="1" type="ORF">KQJ23_06240</name>
</gene>
<accession>A0ABS6FQL5</accession>
<evidence type="ECO:0000313" key="2">
    <source>
        <dbReference type="Proteomes" id="UP000743001"/>
    </source>
</evidence>
<protein>
    <submittedName>
        <fullName evidence="1">Uncharacterized protein</fullName>
    </submittedName>
</protein>
<proteinExistence type="predicted"/>
<dbReference type="RefSeq" id="WP_216477846.1">
    <property type="nucleotide sequence ID" value="NZ_JAHLQJ010000004.1"/>
</dbReference>
<comment type="caution">
    <text evidence="1">The sequence shown here is derived from an EMBL/GenBank/DDBJ whole genome shotgun (WGS) entry which is preliminary data.</text>
</comment>
<keyword evidence="2" id="KW-1185">Reference proteome</keyword>
<organism evidence="1 2">
    <name type="scientific">Paenibacillus brevis</name>
    <dbReference type="NCBI Taxonomy" id="2841508"/>
    <lineage>
        <taxon>Bacteria</taxon>
        <taxon>Bacillati</taxon>
        <taxon>Bacillota</taxon>
        <taxon>Bacilli</taxon>
        <taxon>Bacillales</taxon>
        <taxon>Paenibacillaceae</taxon>
        <taxon>Paenibacillus</taxon>
    </lineage>
</organism>
<sequence length="82" mass="9619">MITDEQLNEYRISGEKVRVVRDAIPENDVRGIVVAWDDTHVLIRRPNRNVVKLDRRYSYRPSSEPRVSIIEELNQDQPDSAE</sequence>
<evidence type="ECO:0000313" key="1">
    <source>
        <dbReference type="EMBL" id="MBU5671430.1"/>
    </source>
</evidence>
<name>A0ABS6FQL5_9BACL</name>
<dbReference type="EMBL" id="JAHLQJ010000004">
    <property type="protein sequence ID" value="MBU5671430.1"/>
    <property type="molecule type" value="Genomic_DNA"/>
</dbReference>